<sequence>MSSIVPGAEADIITLVITSEYSILKEGQIEKTRIVYNDAECSFVVNCPKRHADFVYNVVHKALTHLINKEQHLLDNRVSDFGLDLTDDSDGDEDEDAPLKSKRLKRRPKLGQKENLEKSEEDEEEQEMAVETAPATIAAYQDIPEAILSFKFMDIWNYEGLSTSLDLVVSDLILKELRESSNCNLIKDSVGQRIFIGAFTEQSLHSVVNKLDIIRKYYGDGISLVSHHFYTEDLENIQVALKPLKKIKGGKRYVTTLIDTLNQALLPQTLRLDYKKLNKSYTVICYTFDQLRSIYVPSGLSKFSPAVLENQKTSILKIWKMFIFSERGKPKLEHNNPEIPQDRNPGLASQGSSHLMKIIHTHGPNTSILSQADRIEQWAQAIPNDHSGSEIFEGPKQLLEEADFTRAPINNRDDPLSGDKAPVSENMIPKAISKQPRTPWDNYTELPVSTAGSLVRPKRTMFPPPSSLQATHQTTASSQAELSPLTVQPARAVDPFPVIPQSQNANVASTSGFAEVLVKGAAYPAYATTRSGSTDSIFKFNIQPPNIDEYPPLPPPPVRKESKKSVPFGRNSMQSTARIAKTGPVHNAQVPNVSHQLSQDARSPGFQPGYCADEGDLLSDFFNAGPSDDNKSMNLIGALEPTRQFKNDDKPQEISEVATRAFHNTMNQKAPKTLPEVHRETGIRSNQNWLQPVDPQPEFYLAAKTDFYKILERLRGFRGEVDFRATLGRIVLRGFAKHLVSDEKSYPMECEELKGMLNKNIQDIGVGPWSHFTKLLSTLPADMKYIVDLRNTNGDRMWEPNHFDWDVFYDIEFNVNEDGFDRQYILQIHGEKFTYVFKTKKDIGSMYLHCTQRDWDACITAEGFRTDLNREYNEFAKSILESLVVIPNKQLELSFETPISPKFSAGYNIRVRRVSYYSDREKRSILHVTDVEDYQLETRQVGAMREYRTQALPIHRGDFSQWHEVSISSAVADKAFQQNLKLELGEEAGWTVALLENKDVASDILTPALNMIKQIDGVGYWNNNGHEHVLESRPSPSKVGTFVPQKAQVQYW</sequence>
<feature type="region of interest" description="Disordered" evidence="1">
    <location>
        <begin position="463"/>
        <end position="482"/>
    </location>
</feature>
<accession>A0A3D8QEH4</accession>
<organism evidence="3 4">
    <name type="scientific">Coleophoma crateriformis</name>
    <dbReference type="NCBI Taxonomy" id="565419"/>
    <lineage>
        <taxon>Eukaryota</taxon>
        <taxon>Fungi</taxon>
        <taxon>Dikarya</taxon>
        <taxon>Ascomycota</taxon>
        <taxon>Pezizomycotina</taxon>
        <taxon>Leotiomycetes</taxon>
        <taxon>Helotiales</taxon>
        <taxon>Dermateaceae</taxon>
        <taxon>Coleophoma</taxon>
    </lineage>
</organism>
<dbReference type="AlphaFoldDB" id="A0A3D8QEH4"/>
<feature type="region of interest" description="Disordered" evidence="1">
    <location>
        <begin position="84"/>
        <end position="130"/>
    </location>
</feature>
<proteinExistence type="predicted"/>
<dbReference type="EMBL" id="PDLN01000019">
    <property type="protein sequence ID" value="RDW60219.1"/>
    <property type="molecule type" value="Genomic_DNA"/>
</dbReference>
<evidence type="ECO:0000256" key="1">
    <source>
        <dbReference type="SAM" id="MobiDB-lite"/>
    </source>
</evidence>
<name>A0A3D8QEH4_9HELO</name>
<dbReference type="InterPro" id="IPR057227">
    <property type="entry name" value="DUF7905"/>
</dbReference>
<feature type="compositionally biased region" description="Polar residues" evidence="1">
    <location>
        <begin position="467"/>
        <end position="481"/>
    </location>
</feature>
<feature type="compositionally biased region" description="Basic residues" evidence="1">
    <location>
        <begin position="100"/>
        <end position="110"/>
    </location>
</feature>
<comment type="caution">
    <text evidence="3">The sequence shown here is derived from an EMBL/GenBank/DDBJ whole genome shotgun (WGS) entry which is preliminary data.</text>
</comment>
<feature type="compositionally biased region" description="Acidic residues" evidence="1">
    <location>
        <begin position="119"/>
        <end position="128"/>
    </location>
</feature>
<evidence type="ECO:0000259" key="2">
    <source>
        <dbReference type="Pfam" id="PF25482"/>
    </source>
</evidence>
<evidence type="ECO:0000313" key="4">
    <source>
        <dbReference type="Proteomes" id="UP000256328"/>
    </source>
</evidence>
<feature type="region of interest" description="Disordered" evidence="1">
    <location>
        <begin position="548"/>
        <end position="569"/>
    </location>
</feature>
<evidence type="ECO:0000313" key="3">
    <source>
        <dbReference type="EMBL" id="RDW60219.1"/>
    </source>
</evidence>
<feature type="domain" description="DUF7905" evidence="2">
    <location>
        <begin position="709"/>
        <end position="992"/>
    </location>
</feature>
<gene>
    <name evidence="3" type="ORF">BP5796_11825</name>
</gene>
<reference evidence="3 4" key="1">
    <citation type="journal article" date="2018" name="IMA Fungus">
        <title>IMA Genome-F 9: Draft genome sequence of Annulohypoxylon stygium, Aspergillus mulundensis, Berkeleyomyces basicola (syn. Thielaviopsis basicola), Ceratocystis smalleyi, two Cercospora beticola strains, Coleophoma cylindrospora, Fusarium fracticaudum, Phialophora cf. hyalina, and Morchella septimelata.</title>
        <authorList>
            <person name="Wingfield B.D."/>
            <person name="Bills G.F."/>
            <person name="Dong Y."/>
            <person name="Huang W."/>
            <person name="Nel W.J."/>
            <person name="Swalarsk-Parry B.S."/>
            <person name="Vaghefi N."/>
            <person name="Wilken P.M."/>
            <person name="An Z."/>
            <person name="de Beer Z.W."/>
            <person name="De Vos L."/>
            <person name="Chen L."/>
            <person name="Duong T.A."/>
            <person name="Gao Y."/>
            <person name="Hammerbacher A."/>
            <person name="Kikkert J.R."/>
            <person name="Li Y."/>
            <person name="Li H."/>
            <person name="Li K."/>
            <person name="Li Q."/>
            <person name="Liu X."/>
            <person name="Ma X."/>
            <person name="Naidoo K."/>
            <person name="Pethybridge S.J."/>
            <person name="Sun J."/>
            <person name="Steenkamp E.T."/>
            <person name="van der Nest M.A."/>
            <person name="van Wyk S."/>
            <person name="Wingfield M.J."/>
            <person name="Xiong C."/>
            <person name="Yue Q."/>
            <person name="Zhang X."/>
        </authorList>
    </citation>
    <scope>NUCLEOTIDE SEQUENCE [LARGE SCALE GENOMIC DNA]</scope>
    <source>
        <strain evidence="3 4">BP5796</strain>
    </source>
</reference>
<protein>
    <recommendedName>
        <fullName evidence="2">DUF7905 domain-containing protein</fullName>
    </recommendedName>
</protein>
<dbReference type="Proteomes" id="UP000256328">
    <property type="component" value="Unassembled WGS sequence"/>
</dbReference>
<feature type="compositionally biased region" description="Acidic residues" evidence="1">
    <location>
        <begin position="85"/>
        <end position="96"/>
    </location>
</feature>
<dbReference type="OrthoDB" id="3439512at2759"/>
<dbReference type="Pfam" id="PF25482">
    <property type="entry name" value="DUF7905"/>
    <property type="match status" value="1"/>
</dbReference>
<keyword evidence="4" id="KW-1185">Reference proteome</keyword>